<dbReference type="AlphaFoldDB" id="A0A2K8NRU4"/>
<keyword evidence="2" id="KW-1185">Reference proteome</keyword>
<reference evidence="1 2" key="1">
    <citation type="submission" date="2017-11" db="EMBL/GenBank/DDBJ databases">
        <title>Genome sequence of Entomoplasma freundtii BARC 318 (ATCC 51999).</title>
        <authorList>
            <person name="Lo W.-S."/>
            <person name="Gasparich G.E."/>
            <person name="Kuo C.-H."/>
        </authorList>
    </citation>
    <scope>NUCLEOTIDE SEQUENCE [LARGE SCALE GENOMIC DNA]</scope>
    <source>
        <strain evidence="1 2">BARC 318</strain>
    </source>
</reference>
<gene>
    <name evidence="1" type="ORF">EFREU_v1c04580</name>
</gene>
<dbReference type="CDD" id="cd03230">
    <property type="entry name" value="ABC_DR_subfamily_A"/>
    <property type="match status" value="1"/>
</dbReference>
<dbReference type="InterPro" id="IPR003439">
    <property type="entry name" value="ABC_transporter-like_ATP-bd"/>
</dbReference>
<evidence type="ECO:0000313" key="1">
    <source>
        <dbReference type="EMBL" id="ATZ16484.1"/>
    </source>
</evidence>
<dbReference type="PANTHER" id="PTHR42939">
    <property type="entry name" value="ABC TRANSPORTER ATP-BINDING PROTEIN ALBC-RELATED"/>
    <property type="match status" value="1"/>
</dbReference>
<organism evidence="1 2">
    <name type="scientific">Entomoplasma freundtii</name>
    <dbReference type="NCBI Taxonomy" id="74700"/>
    <lineage>
        <taxon>Bacteria</taxon>
        <taxon>Bacillati</taxon>
        <taxon>Mycoplasmatota</taxon>
        <taxon>Mollicutes</taxon>
        <taxon>Entomoplasmatales</taxon>
        <taxon>Entomoplasmataceae</taxon>
        <taxon>Entomoplasma</taxon>
    </lineage>
</organism>
<dbReference type="KEGG" id="efr:EFREU_v1c04580"/>
<dbReference type="Pfam" id="PF00005">
    <property type="entry name" value="ABC_tran"/>
    <property type="match status" value="1"/>
</dbReference>
<keyword evidence="1" id="KW-0067">ATP-binding</keyword>
<dbReference type="Proteomes" id="UP000232222">
    <property type="component" value="Chromosome"/>
</dbReference>
<dbReference type="EMBL" id="CP024962">
    <property type="protein sequence ID" value="ATZ16484.1"/>
    <property type="molecule type" value="Genomic_DNA"/>
</dbReference>
<dbReference type="InterPro" id="IPR003593">
    <property type="entry name" value="AAA+_ATPase"/>
</dbReference>
<protein>
    <submittedName>
        <fullName evidence="1">ABC transporter ATP-binding protein</fullName>
    </submittedName>
</protein>
<dbReference type="SMART" id="SM00382">
    <property type="entry name" value="AAA"/>
    <property type="match status" value="1"/>
</dbReference>
<name>A0A2K8NRU4_9MOLU</name>
<dbReference type="InterPro" id="IPR027417">
    <property type="entry name" value="P-loop_NTPase"/>
</dbReference>
<dbReference type="PROSITE" id="PS50893">
    <property type="entry name" value="ABC_TRANSPORTER_2"/>
    <property type="match status" value="1"/>
</dbReference>
<dbReference type="Gene3D" id="3.40.50.300">
    <property type="entry name" value="P-loop containing nucleotide triphosphate hydrolases"/>
    <property type="match status" value="1"/>
</dbReference>
<dbReference type="PANTHER" id="PTHR42939:SF1">
    <property type="entry name" value="ABC TRANSPORTER ATP-BINDING PROTEIN ALBC-RELATED"/>
    <property type="match status" value="1"/>
</dbReference>
<dbReference type="GO" id="GO:0005524">
    <property type="term" value="F:ATP binding"/>
    <property type="evidence" value="ECO:0007669"/>
    <property type="project" value="UniProtKB-KW"/>
</dbReference>
<sequence length="235" mass="26909">MKLEIRNLTKSIKQKVILENINLAFETGKYYGFLGNNGAGKTTLLKCIFNEYEYQKGLITLDGQKIAANDFNKMYYFSDNNDLPKNISIYEFLQTQYLFNKGNLTCFDLCLLEKNDYFKNLDLKKTTIGSLSSGQQKMVSLLACKILDPQIIFFDEPTTNLDISNKELIINEIQKINISNKIIVIITHLVEEFSNLFDEIIILNNKSIAYQGSTTGDVKAKFLEIINHREVVENA</sequence>
<dbReference type="InterPro" id="IPR051782">
    <property type="entry name" value="ABC_Transporter_VariousFunc"/>
</dbReference>
<dbReference type="SUPFAM" id="SSF52540">
    <property type="entry name" value="P-loop containing nucleoside triphosphate hydrolases"/>
    <property type="match status" value="1"/>
</dbReference>
<dbReference type="RefSeq" id="WP_100609487.1">
    <property type="nucleotide sequence ID" value="NZ_CP024962.1"/>
</dbReference>
<dbReference type="OrthoDB" id="9779029at2"/>
<proteinExistence type="predicted"/>
<keyword evidence="1" id="KW-0547">Nucleotide-binding</keyword>
<dbReference type="GO" id="GO:0016887">
    <property type="term" value="F:ATP hydrolysis activity"/>
    <property type="evidence" value="ECO:0007669"/>
    <property type="project" value="InterPro"/>
</dbReference>
<accession>A0A2K8NRU4</accession>
<evidence type="ECO:0000313" key="2">
    <source>
        <dbReference type="Proteomes" id="UP000232222"/>
    </source>
</evidence>